<dbReference type="KEGG" id="paun:MJA45_07305"/>
<feature type="transmembrane region" description="Helical" evidence="9">
    <location>
        <begin position="215"/>
        <end position="245"/>
    </location>
</feature>
<evidence type="ECO:0000256" key="2">
    <source>
        <dbReference type="ARBA" id="ARBA00022553"/>
    </source>
</evidence>
<proteinExistence type="predicted"/>
<dbReference type="GO" id="GO:0005886">
    <property type="term" value="C:plasma membrane"/>
    <property type="evidence" value="ECO:0007669"/>
    <property type="project" value="TreeGrafter"/>
</dbReference>
<organism evidence="10 11">
    <name type="scientific">Paenibacillus aurantius</name>
    <dbReference type="NCBI Taxonomy" id="2918900"/>
    <lineage>
        <taxon>Bacteria</taxon>
        <taxon>Bacillati</taxon>
        <taxon>Bacillota</taxon>
        <taxon>Bacilli</taxon>
        <taxon>Bacillales</taxon>
        <taxon>Paenibacillaceae</taxon>
        <taxon>Paenibacillus</taxon>
    </lineage>
</organism>
<reference evidence="10 11" key="1">
    <citation type="submission" date="2022-02" db="EMBL/GenBank/DDBJ databases">
        <title>Paenibacillus sp. MBLB1776 Whole Genome Shotgun Sequencing.</title>
        <authorList>
            <person name="Hwang C.Y."/>
            <person name="Cho E.-S."/>
            <person name="Seo M.-J."/>
        </authorList>
    </citation>
    <scope>NUCLEOTIDE SEQUENCE [LARGE SCALE GENOMIC DNA]</scope>
    <source>
        <strain evidence="10 11">MBLB1776</strain>
    </source>
</reference>
<keyword evidence="6" id="KW-1278">Translocase</keyword>
<feature type="transmembrane region" description="Helical" evidence="9">
    <location>
        <begin position="12"/>
        <end position="29"/>
    </location>
</feature>
<feature type="transmembrane region" description="Helical" evidence="9">
    <location>
        <begin position="157"/>
        <end position="176"/>
    </location>
</feature>
<dbReference type="AlphaFoldDB" id="A0AA96LFI3"/>
<dbReference type="PANTHER" id="PTHR30578">
    <property type="entry name" value="ELECTRON TRANSPORT COMPLEX PROTEIN RNFD"/>
    <property type="match status" value="1"/>
</dbReference>
<keyword evidence="7 9" id="KW-1133">Transmembrane helix</keyword>
<dbReference type="RefSeq" id="WP_315606610.1">
    <property type="nucleotide sequence ID" value="NZ_CP130318.1"/>
</dbReference>
<feature type="transmembrane region" description="Helical" evidence="9">
    <location>
        <begin position="67"/>
        <end position="95"/>
    </location>
</feature>
<dbReference type="EMBL" id="CP130318">
    <property type="protein sequence ID" value="WNQ12831.1"/>
    <property type="molecule type" value="Genomic_DNA"/>
</dbReference>
<accession>A0AA96LFI3</accession>
<dbReference type="GO" id="GO:0055085">
    <property type="term" value="P:transmembrane transport"/>
    <property type="evidence" value="ECO:0007669"/>
    <property type="project" value="InterPro"/>
</dbReference>
<evidence type="ECO:0000313" key="10">
    <source>
        <dbReference type="EMBL" id="WNQ12831.1"/>
    </source>
</evidence>
<evidence type="ECO:0000256" key="5">
    <source>
        <dbReference type="ARBA" id="ARBA00022692"/>
    </source>
</evidence>
<name>A0AA96LFI3_9BACL</name>
<dbReference type="Pfam" id="PF03116">
    <property type="entry name" value="NQR2_RnfD_RnfE"/>
    <property type="match status" value="2"/>
</dbReference>
<sequence>MTLNQWIRSPKGYVTAALSACLLFASLGSGEAKGIGNAIAAVGLAVLADLVLRRLTRKKPVPPDGAAITGLIIALVLSTTASWAVTAVTAVLAIGSKHFLTYKNKPVFNPAAFGLLLSIILFGTGQSWWGAFGDLPAWTVIVLLAGGYAVTDRVNKYPQVFAFFGTYFVLLLLMGLNGTGDAADALRPPFINAALFFGLFMLTDPPTSPAKPKEQVVFGVVAAGAGALVYALFGGLMYLFIGLLLGNLYHWRKARLKVTGVRKENPSFGKTGKGTLGER</sequence>
<dbReference type="InterPro" id="IPR004338">
    <property type="entry name" value="NqrB/RnfD"/>
</dbReference>
<keyword evidence="5 9" id="KW-0812">Transmembrane</keyword>
<dbReference type="PANTHER" id="PTHR30578:SF0">
    <property type="entry name" value="ION-TRANSLOCATING OXIDOREDUCTASE COMPLEX SUBUNIT D"/>
    <property type="match status" value="1"/>
</dbReference>
<evidence type="ECO:0000256" key="7">
    <source>
        <dbReference type="ARBA" id="ARBA00022989"/>
    </source>
</evidence>
<protein>
    <submittedName>
        <fullName evidence="10">RnfABCDGE type electron transport complex subunit D</fullName>
    </submittedName>
</protein>
<evidence type="ECO:0000256" key="9">
    <source>
        <dbReference type="SAM" id="Phobius"/>
    </source>
</evidence>
<evidence type="ECO:0000256" key="6">
    <source>
        <dbReference type="ARBA" id="ARBA00022967"/>
    </source>
</evidence>
<keyword evidence="2" id="KW-0597">Phosphoprotein</keyword>
<evidence type="ECO:0000256" key="8">
    <source>
        <dbReference type="ARBA" id="ARBA00023136"/>
    </source>
</evidence>
<keyword evidence="11" id="KW-1185">Reference proteome</keyword>
<feature type="transmembrane region" description="Helical" evidence="9">
    <location>
        <begin position="35"/>
        <end position="55"/>
    </location>
</feature>
<keyword evidence="4" id="KW-0288">FMN</keyword>
<keyword evidence="3" id="KW-0285">Flavoprotein</keyword>
<keyword evidence="8 9" id="KW-0472">Membrane</keyword>
<feature type="transmembrane region" description="Helical" evidence="9">
    <location>
        <begin position="131"/>
        <end position="151"/>
    </location>
</feature>
<dbReference type="Proteomes" id="UP001305702">
    <property type="component" value="Chromosome"/>
</dbReference>
<evidence type="ECO:0000256" key="1">
    <source>
        <dbReference type="ARBA" id="ARBA00022448"/>
    </source>
</evidence>
<feature type="transmembrane region" description="Helical" evidence="9">
    <location>
        <begin position="107"/>
        <end position="124"/>
    </location>
</feature>
<evidence type="ECO:0000313" key="11">
    <source>
        <dbReference type="Proteomes" id="UP001305702"/>
    </source>
</evidence>
<keyword evidence="1" id="KW-0813">Transport</keyword>
<evidence type="ECO:0000256" key="4">
    <source>
        <dbReference type="ARBA" id="ARBA00022643"/>
    </source>
</evidence>
<gene>
    <name evidence="10" type="ORF">MJA45_07305</name>
</gene>
<evidence type="ECO:0000256" key="3">
    <source>
        <dbReference type="ARBA" id="ARBA00022630"/>
    </source>
</evidence>